<gene>
    <name evidence="2" type="ORF">RF11_05162</name>
</gene>
<dbReference type="InterPro" id="IPR000477">
    <property type="entry name" value="RT_dom"/>
</dbReference>
<reference evidence="2 3" key="1">
    <citation type="journal article" date="2014" name="Genome Biol. Evol.">
        <title>The genome of the myxosporean Thelohanellus kitauei shows adaptations to nutrient acquisition within its fish host.</title>
        <authorList>
            <person name="Yang Y."/>
            <person name="Xiong J."/>
            <person name="Zhou Z."/>
            <person name="Huo F."/>
            <person name="Miao W."/>
            <person name="Ran C."/>
            <person name="Liu Y."/>
            <person name="Zhang J."/>
            <person name="Feng J."/>
            <person name="Wang M."/>
            <person name="Wang M."/>
            <person name="Wang L."/>
            <person name="Yao B."/>
        </authorList>
    </citation>
    <scope>NUCLEOTIDE SEQUENCE [LARGE SCALE GENOMIC DNA]</scope>
    <source>
        <strain evidence="2">Wuqing</strain>
    </source>
</reference>
<dbReference type="Pfam" id="PF00078">
    <property type="entry name" value="RVT_1"/>
    <property type="match status" value="1"/>
</dbReference>
<dbReference type="SUPFAM" id="SSF56672">
    <property type="entry name" value="DNA/RNA polymerases"/>
    <property type="match status" value="1"/>
</dbReference>
<evidence type="ECO:0000259" key="1">
    <source>
        <dbReference type="Pfam" id="PF00078"/>
    </source>
</evidence>
<accession>A0A0C2MMB8</accession>
<organism evidence="2 3">
    <name type="scientific">Thelohanellus kitauei</name>
    <name type="common">Myxosporean</name>
    <dbReference type="NCBI Taxonomy" id="669202"/>
    <lineage>
        <taxon>Eukaryota</taxon>
        <taxon>Metazoa</taxon>
        <taxon>Cnidaria</taxon>
        <taxon>Myxozoa</taxon>
        <taxon>Myxosporea</taxon>
        <taxon>Bivalvulida</taxon>
        <taxon>Platysporina</taxon>
        <taxon>Myxobolidae</taxon>
        <taxon>Thelohanellus</taxon>
    </lineage>
</organism>
<dbReference type="EMBL" id="JWZT01003805">
    <property type="protein sequence ID" value="KII65510.1"/>
    <property type="molecule type" value="Genomic_DNA"/>
</dbReference>
<keyword evidence="3" id="KW-1185">Reference proteome</keyword>
<name>A0A0C2MMB8_THEKT</name>
<dbReference type="OrthoDB" id="115435at2759"/>
<dbReference type="Proteomes" id="UP000031668">
    <property type="component" value="Unassembled WGS sequence"/>
</dbReference>
<dbReference type="PANTHER" id="PTHR24559:SF444">
    <property type="entry name" value="REVERSE TRANSCRIPTASE DOMAIN-CONTAINING PROTEIN"/>
    <property type="match status" value="1"/>
</dbReference>
<evidence type="ECO:0000313" key="2">
    <source>
        <dbReference type="EMBL" id="KII65510.1"/>
    </source>
</evidence>
<dbReference type="Gene3D" id="3.10.10.10">
    <property type="entry name" value="HIV Type 1 Reverse Transcriptase, subunit A, domain 1"/>
    <property type="match status" value="1"/>
</dbReference>
<proteinExistence type="predicted"/>
<comment type="caution">
    <text evidence="2">The sequence shown here is derived from an EMBL/GenBank/DDBJ whole genome shotgun (WGS) entry which is preliminary data.</text>
</comment>
<feature type="domain" description="Reverse transcriptase" evidence="1">
    <location>
        <begin position="11"/>
        <end position="106"/>
    </location>
</feature>
<sequence>MIPQISEVQCRIGGSLYFSRNDLKSGYWMIPICPADTKTTAFSLVMPFGSTGGHGPFQRHMNSLLRLTPFFWVYLDGMIVFAESESEHAKHIFKVFEAFYDPGLTLRS</sequence>
<dbReference type="InterPro" id="IPR053134">
    <property type="entry name" value="RNA-dir_DNA_polymerase"/>
</dbReference>
<dbReference type="InterPro" id="IPR043128">
    <property type="entry name" value="Rev_trsase/Diguanyl_cyclase"/>
</dbReference>
<dbReference type="AlphaFoldDB" id="A0A0C2MMB8"/>
<protein>
    <submittedName>
        <fullName evidence="2">Transposon Ty3-I Gag-Pol polyprotein</fullName>
    </submittedName>
</protein>
<dbReference type="Gene3D" id="3.30.70.270">
    <property type="match status" value="1"/>
</dbReference>
<dbReference type="InterPro" id="IPR043502">
    <property type="entry name" value="DNA/RNA_pol_sf"/>
</dbReference>
<evidence type="ECO:0000313" key="3">
    <source>
        <dbReference type="Proteomes" id="UP000031668"/>
    </source>
</evidence>
<dbReference type="PANTHER" id="PTHR24559">
    <property type="entry name" value="TRANSPOSON TY3-I GAG-POL POLYPROTEIN"/>
    <property type="match status" value="1"/>
</dbReference>